<organism evidence="1">
    <name type="scientific">Capitella teleta</name>
    <name type="common">Polychaete worm</name>
    <dbReference type="NCBI Taxonomy" id="283909"/>
    <lineage>
        <taxon>Eukaryota</taxon>
        <taxon>Metazoa</taxon>
        <taxon>Spiralia</taxon>
        <taxon>Lophotrochozoa</taxon>
        <taxon>Annelida</taxon>
        <taxon>Polychaeta</taxon>
        <taxon>Sedentaria</taxon>
        <taxon>Scolecida</taxon>
        <taxon>Capitellidae</taxon>
        <taxon>Capitella</taxon>
    </lineage>
</organism>
<sequence length="308" mass="34494">MGCSCIDKCRVSPTHAGYEGLSSALWDVGPLFLGGGNYLFLAIVGKCSIGDKSKEYAVHDNWLTLWSFKMSVVALAECGRALSCWEKRISGCCSWKDMAVGSRISEMYRAGVRLPSITISAWCLRVDGDAFPHHVARSVPPILLQDTPIPEAFSPPSSDTPPPVWPIETDAAFIGKQDTPPPQQRPSLVEFRPQEATIPPFIVQDWSSVQDSSLEIHLSETTPNCPRGYPSVMVPRVVETAVRNSFWARDRRIRRSWRYVDTLGRPGRGQSAVDPVRCTLWRSLMMMDKWHPTWRLIAKGGFWIAFLD</sequence>
<accession>R7V3V8</accession>
<evidence type="ECO:0000313" key="3">
    <source>
        <dbReference type="Proteomes" id="UP000014760"/>
    </source>
</evidence>
<reference evidence="3" key="1">
    <citation type="submission" date="2012-12" db="EMBL/GenBank/DDBJ databases">
        <authorList>
            <person name="Hellsten U."/>
            <person name="Grimwood J."/>
            <person name="Chapman J.A."/>
            <person name="Shapiro H."/>
            <person name="Aerts A."/>
            <person name="Otillar R.P."/>
            <person name="Terry A.Y."/>
            <person name="Boore J.L."/>
            <person name="Simakov O."/>
            <person name="Marletaz F."/>
            <person name="Cho S.-J."/>
            <person name="Edsinger-Gonzales E."/>
            <person name="Havlak P."/>
            <person name="Kuo D.-H."/>
            <person name="Larsson T."/>
            <person name="Lv J."/>
            <person name="Arendt D."/>
            <person name="Savage R."/>
            <person name="Osoegawa K."/>
            <person name="de Jong P."/>
            <person name="Lindberg D.R."/>
            <person name="Seaver E.C."/>
            <person name="Weisblat D.A."/>
            <person name="Putnam N.H."/>
            <person name="Grigoriev I.V."/>
            <person name="Rokhsar D.S."/>
        </authorList>
    </citation>
    <scope>NUCLEOTIDE SEQUENCE</scope>
    <source>
        <strain evidence="3">I ESC-2004</strain>
    </source>
</reference>
<dbReference type="EnsemblMetazoa" id="CapteT202588">
    <property type="protein sequence ID" value="CapteP202588"/>
    <property type="gene ID" value="CapteG202588"/>
</dbReference>
<gene>
    <name evidence="1" type="ORF">CAPTEDRAFT_202588</name>
</gene>
<evidence type="ECO:0000313" key="2">
    <source>
        <dbReference type="EnsemblMetazoa" id="CapteP202588"/>
    </source>
</evidence>
<evidence type="ECO:0000313" key="1">
    <source>
        <dbReference type="EMBL" id="ELU13147.1"/>
    </source>
</evidence>
<dbReference type="Proteomes" id="UP000014760">
    <property type="component" value="Unassembled WGS sequence"/>
</dbReference>
<protein>
    <submittedName>
        <fullName evidence="1 2">Uncharacterized protein</fullName>
    </submittedName>
</protein>
<reference evidence="2" key="3">
    <citation type="submission" date="2015-06" db="UniProtKB">
        <authorList>
            <consortium name="EnsemblMetazoa"/>
        </authorList>
    </citation>
    <scope>IDENTIFICATION</scope>
</reference>
<keyword evidence="3" id="KW-1185">Reference proteome</keyword>
<dbReference type="AlphaFoldDB" id="R7V3V8"/>
<reference evidence="1 3" key="2">
    <citation type="journal article" date="2013" name="Nature">
        <title>Insights into bilaterian evolution from three spiralian genomes.</title>
        <authorList>
            <person name="Simakov O."/>
            <person name="Marletaz F."/>
            <person name="Cho S.J."/>
            <person name="Edsinger-Gonzales E."/>
            <person name="Havlak P."/>
            <person name="Hellsten U."/>
            <person name="Kuo D.H."/>
            <person name="Larsson T."/>
            <person name="Lv J."/>
            <person name="Arendt D."/>
            <person name="Savage R."/>
            <person name="Osoegawa K."/>
            <person name="de Jong P."/>
            <person name="Grimwood J."/>
            <person name="Chapman J.A."/>
            <person name="Shapiro H."/>
            <person name="Aerts A."/>
            <person name="Otillar R.P."/>
            <person name="Terry A.Y."/>
            <person name="Boore J.L."/>
            <person name="Grigoriev I.V."/>
            <person name="Lindberg D.R."/>
            <person name="Seaver E.C."/>
            <person name="Weisblat D.A."/>
            <person name="Putnam N.H."/>
            <person name="Rokhsar D.S."/>
        </authorList>
    </citation>
    <scope>NUCLEOTIDE SEQUENCE</scope>
    <source>
        <strain evidence="1 3">I ESC-2004</strain>
    </source>
</reference>
<dbReference type="EMBL" id="KB295454">
    <property type="protein sequence ID" value="ELU13147.1"/>
    <property type="molecule type" value="Genomic_DNA"/>
</dbReference>
<dbReference type="HOGENOM" id="CLU_903836_0_0_1"/>
<proteinExistence type="predicted"/>
<dbReference type="EMBL" id="AMQN01005225">
    <property type="status" value="NOT_ANNOTATED_CDS"/>
    <property type="molecule type" value="Genomic_DNA"/>
</dbReference>
<name>R7V3V8_CAPTE</name>